<reference evidence="4 5" key="1">
    <citation type="journal article" date="2019" name="Nat. Commun.">
        <title>The antimicrobial potential of Streptomyces from insect microbiomes.</title>
        <authorList>
            <person name="Chevrette M.G."/>
            <person name="Carlson C.M."/>
            <person name="Ortega H.E."/>
            <person name="Thomas C."/>
            <person name="Ananiev G.E."/>
            <person name="Barns K.J."/>
            <person name="Book A.J."/>
            <person name="Cagnazzo J."/>
            <person name="Carlos C."/>
            <person name="Flanigan W."/>
            <person name="Grubbs K.J."/>
            <person name="Horn H.A."/>
            <person name="Hoffmann F.M."/>
            <person name="Klassen J.L."/>
            <person name="Knack J.J."/>
            <person name="Lewin G.R."/>
            <person name="McDonald B.R."/>
            <person name="Muller L."/>
            <person name="Melo W.G.P."/>
            <person name="Pinto-Tomas A.A."/>
            <person name="Schmitz A."/>
            <person name="Wendt-Pienkowski E."/>
            <person name="Wildman S."/>
            <person name="Zhao M."/>
            <person name="Zhang F."/>
            <person name="Bugni T.S."/>
            <person name="Andes D.R."/>
            <person name="Pupo M.T."/>
            <person name="Currie C.R."/>
        </authorList>
    </citation>
    <scope>NUCLEOTIDE SEQUENCE [LARGE SCALE GENOMIC DNA]</scope>
    <source>
        <strain evidence="4 5">SID5840</strain>
    </source>
</reference>
<comment type="caution">
    <text evidence="4">The sequence shown here is derived from an EMBL/GenBank/DDBJ whole genome shotgun (WGS) entry which is preliminary data.</text>
</comment>
<dbReference type="InterPro" id="IPR036188">
    <property type="entry name" value="FAD/NAD-bd_sf"/>
</dbReference>
<keyword evidence="1" id="KW-0560">Oxidoreductase</keyword>
<proteinExistence type="predicted"/>
<dbReference type="PANTHER" id="PTHR13789:SF309">
    <property type="entry name" value="PUTATIVE (AFU_ORTHOLOGUE AFUA_6G14510)-RELATED"/>
    <property type="match status" value="1"/>
</dbReference>
<evidence type="ECO:0000259" key="3">
    <source>
        <dbReference type="Pfam" id="PF01494"/>
    </source>
</evidence>
<evidence type="ECO:0000313" key="5">
    <source>
        <dbReference type="Proteomes" id="UP000467124"/>
    </source>
</evidence>
<dbReference type="Proteomes" id="UP000467124">
    <property type="component" value="Unassembled WGS sequence"/>
</dbReference>
<accession>A0A7K2IZD2</accession>
<dbReference type="PRINTS" id="PR00420">
    <property type="entry name" value="RNGMNOXGNASE"/>
</dbReference>
<name>A0A7K2IZD2_9ACTN</name>
<dbReference type="Pfam" id="PF01494">
    <property type="entry name" value="FAD_binding_3"/>
    <property type="match status" value="1"/>
</dbReference>
<dbReference type="InterPro" id="IPR002938">
    <property type="entry name" value="FAD-bd"/>
</dbReference>
<dbReference type="Gene3D" id="3.50.50.60">
    <property type="entry name" value="FAD/NAD(P)-binding domain"/>
    <property type="match status" value="1"/>
</dbReference>
<evidence type="ECO:0000256" key="1">
    <source>
        <dbReference type="ARBA" id="ARBA00023002"/>
    </source>
</evidence>
<dbReference type="EMBL" id="WWHY01000001">
    <property type="protein sequence ID" value="MYR35328.1"/>
    <property type="molecule type" value="Genomic_DNA"/>
</dbReference>
<gene>
    <name evidence="4" type="ORF">GTW20_24460</name>
</gene>
<evidence type="ECO:0000313" key="4">
    <source>
        <dbReference type="EMBL" id="MYR35328.1"/>
    </source>
</evidence>
<dbReference type="RefSeq" id="WP_161112015.1">
    <property type="nucleotide sequence ID" value="NZ_WWHY01000001.1"/>
</dbReference>
<feature type="domain" description="FAD-binding" evidence="3">
    <location>
        <begin position="2"/>
        <end position="336"/>
    </location>
</feature>
<dbReference type="InterPro" id="IPR050493">
    <property type="entry name" value="FAD-dep_Monooxygenase_BioMet"/>
</dbReference>
<dbReference type="GO" id="GO:0071949">
    <property type="term" value="F:FAD binding"/>
    <property type="evidence" value="ECO:0007669"/>
    <property type="project" value="InterPro"/>
</dbReference>
<dbReference type="AlphaFoldDB" id="A0A7K2IZD2"/>
<evidence type="ECO:0000256" key="2">
    <source>
        <dbReference type="ARBA" id="ARBA00023033"/>
    </source>
</evidence>
<dbReference type="SUPFAM" id="SSF51905">
    <property type="entry name" value="FAD/NAD(P)-binding domain"/>
    <property type="match status" value="1"/>
</dbReference>
<dbReference type="PANTHER" id="PTHR13789">
    <property type="entry name" value="MONOOXYGENASE"/>
    <property type="match status" value="1"/>
</dbReference>
<keyword evidence="2 4" id="KW-0503">Monooxygenase</keyword>
<dbReference type="GO" id="GO:0004497">
    <property type="term" value="F:monooxygenase activity"/>
    <property type="evidence" value="ECO:0007669"/>
    <property type="project" value="UniProtKB-KW"/>
</dbReference>
<sequence>MHVLVAGAGIAGAAAALALGNQGHRITVLERAPAARDGGCAIVLWSNGTAVLKDLGVDPTALGERIEAVDVYSARGRALMSVDTTRLETRFDAPVLGVPRRNLHRRLLRDLPEEILHYGARLTHVREGGDHVRVRTSEGREYTADLLIGADGVNSAVRAALPGPLPEAETTGAATWQGLASTLPLDLASRSRLYMGRRGGVGFNPAGRGLVQWLIDLRHTPDVDLDRPDRALPLLREHYADWAEPVTTLLAHLTEHDLELFPHRRHRVGRRWGHGRVLLIGDAAHAMPPILAQGAGQALEDVSLLTRLLPTADLTTRAGREALQHAYTRRRARQARLASTMATRGVATSGPRTLAQSEAALRGAALLPSGLPTRVFEGLMTGVSERLRAGAPVEHALPRP</sequence>
<organism evidence="4 5">
    <name type="scientific">Nocardiopsis alba</name>
    <dbReference type="NCBI Taxonomy" id="53437"/>
    <lineage>
        <taxon>Bacteria</taxon>
        <taxon>Bacillati</taxon>
        <taxon>Actinomycetota</taxon>
        <taxon>Actinomycetes</taxon>
        <taxon>Streptosporangiales</taxon>
        <taxon>Nocardiopsidaceae</taxon>
        <taxon>Nocardiopsis</taxon>
    </lineage>
</organism>
<protein>
    <submittedName>
        <fullName evidence="4">FAD-dependent monooxygenase</fullName>
    </submittedName>
</protein>